<organism evidence="6 7">
    <name type="scientific">Ideonella oryzae</name>
    <dbReference type="NCBI Taxonomy" id="2937441"/>
    <lineage>
        <taxon>Bacteria</taxon>
        <taxon>Pseudomonadati</taxon>
        <taxon>Pseudomonadota</taxon>
        <taxon>Betaproteobacteria</taxon>
        <taxon>Burkholderiales</taxon>
        <taxon>Sphaerotilaceae</taxon>
        <taxon>Ideonella</taxon>
    </lineage>
</organism>
<dbReference type="PANTHER" id="PTHR37326">
    <property type="entry name" value="BLL3975 PROTEIN"/>
    <property type="match status" value="1"/>
</dbReference>
<keyword evidence="4" id="KW-0862">Zinc</keyword>
<comment type="caution">
    <text evidence="6">The sequence shown here is derived from an EMBL/GenBank/DDBJ whole genome shotgun (WGS) entry which is preliminary data.</text>
</comment>
<dbReference type="InterPro" id="IPR053138">
    <property type="entry name" value="N-alpha-Ac-DABA_deacetylase"/>
</dbReference>
<accession>A0ABT1BGE0</accession>
<comment type="cofactor">
    <cofactor evidence="1">
        <name>Zn(2+)</name>
        <dbReference type="ChEBI" id="CHEBI:29105"/>
    </cofactor>
</comment>
<sequence>MLSFKSVQYVSPRPGPRLLVLGTVHGNEVCGGIAIRRLIDALDRGEMALDCGTLTLVPISNPLAFQKGERNGDRNLNRRLMPTATPVEFEDQVANWLCPLLSEHEVLLDLHSFQGGGPGFVMVGPRDNTGAIEPFVHEAKEQAFARALGVGRGVWGWLSTYAAGVERRAAAGVTGGDLSVDYGVGTTEYMRRQGGWGVTLECGQHQALEAPEVAYRAILNALAHLGMLRDAPPPPQASMDGLQIFDVVDRASEGDTFARAWRSFDPVAKGEVIGTRADGVVLRATEDVVLLFPNDRAPVGQEWFYLARPSGRFR</sequence>
<evidence type="ECO:0000256" key="4">
    <source>
        <dbReference type="ARBA" id="ARBA00022833"/>
    </source>
</evidence>
<dbReference type="InterPro" id="IPR055438">
    <property type="entry name" value="AstE_AspA_cat"/>
</dbReference>
<evidence type="ECO:0000313" key="6">
    <source>
        <dbReference type="EMBL" id="MCO5975318.1"/>
    </source>
</evidence>
<name>A0ABT1BGE0_9BURK</name>
<evidence type="ECO:0000256" key="1">
    <source>
        <dbReference type="ARBA" id="ARBA00001947"/>
    </source>
</evidence>
<evidence type="ECO:0000256" key="2">
    <source>
        <dbReference type="ARBA" id="ARBA00022723"/>
    </source>
</evidence>
<feature type="domain" description="Succinylglutamate desuccinylase/Aspartoacylase catalytic" evidence="5">
    <location>
        <begin position="14"/>
        <end position="112"/>
    </location>
</feature>
<evidence type="ECO:0000256" key="3">
    <source>
        <dbReference type="ARBA" id="ARBA00022801"/>
    </source>
</evidence>
<keyword evidence="7" id="KW-1185">Reference proteome</keyword>
<gene>
    <name evidence="6" type="ORF">M0L44_01095</name>
</gene>
<reference evidence="6 7" key="1">
    <citation type="submission" date="2022-06" db="EMBL/GenBank/DDBJ databases">
        <title>Ideonella sp. NS12-5 Genome sequencing and assembly.</title>
        <authorList>
            <person name="Jung Y."/>
        </authorList>
    </citation>
    <scope>NUCLEOTIDE SEQUENCE [LARGE SCALE GENOMIC DNA]</scope>
    <source>
        <strain evidence="6 7">NS12-5</strain>
    </source>
</reference>
<dbReference type="Pfam" id="PF24827">
    <property type="entry name" value="AstE_AspA_cat"/>
    <property type="match status" value="1"/>
</dbReference>
<dbReference type="SUPFAM" id="SSF53187">
    <property type="entry name" value="Zn-dependent exopeptidases"/>
    <property type="match status" value="1"/>
</dbReference>
<dbReference type="EMBL" id="JAMXMC010000001">
    <property type="protein sequence ID" value="MCO5975318.1"/>
    <property type="molecule type" value="Genomic_DNA"/>
</dbReference>
<protein>
    <submittedName>
        <fullName evidence="6">Succinylglutamate desuccinylase/aspartoacylase family protein</fullName>
    </submittedName>
</protein>
<keyword evidence="2" id="KW-0479">Metal-binding</keyword>
<evidence type="ECO:0000259" key="5">
    <source>
        <dbReference type="Pfam" id="PF24827"/>
    </source>
</evidence>
<dbReference type="Proteomes" id="UP001204851">
    <property type="component" value="Unassembled WGS sequence"/>
</dbReference>
<dbReference type="RefSeq" id="WP_252767766.1">
    <property type="nucleotide sequence ID" value="NZ_JAMXMC010000001.1"/>
</dbReference>
<proteinExistence type="predicted"/>
<keyword evidence="3" id="KW-0378">Hydrolase</keyword>
<dbReference type="Gene3D" id="3.40.630.10">
    <property type="entry name" value="Zn peptidases"/>
    <property type="match status" value="1"/>
</dbReference>
<evidence type="ECO:0000313" key="7">
    <source>
        <dbReference type="Proteomes" id="UP001204851"/>
    </source>
</evidence>
<dbReference type="PANTHER" id="PTHR37326:SF1">
    <property type="entry name" value="BLL3975 PROTEIN"/>
    <property type="match status" value="1"/>
</dbReference>